<evidence type="ECO:0000256" key="2">
    <source>
        <dbReference type="ARBA" id="ARBA00005865"/>
    </source>
</evidence>
<reference evidence="15" key="1">
    <citation type="journal article" date="2020" name="PLoS Negl. Trop. Dis.">
        <title>High-quality nuclear genome for Sarcoptes scabiei-A critical resource for a neglected parasite.</title>
        <authorList>
            <person name="Korhonen P.K."/>
            <person name="Gasser R.B."/>
            <person name="Ma G."/>
            <person name="Wang T."/>
            <person name="Stroehlein A.J."/>
            <person name="Young N.D."/>
            <person name="Ang C.S."/>
            <person name="Fernando D.D."/>
            <person name="Lu H.C."/>
            <person name="Taylor S."/>
            <person name="Reynolds S.L."/>
            <person name="Mofiz E."/>
            <person name="Najaraj S.H."/>
            <person name="Gowda H."/>
            <person name="Madugundu A."/>
            <person name="Renuse S."/>
            <person name="Holt D."/>
            <person name="Pandey A."/>
            <person name="Papenfuss A.T."/>
            <person name="Fischer K."/>
        </authorList>
    </citation>
    <scope>NUCLEOTIDE SEQUENCE [LARGE SCALE GENOMIC DNA]</scope>
</reference>
<dbReference type="EMBL" id="WVUK01000056">
    <property type="protein sequence ID" value="KAF7493067.1"/>
    <property type="molecule type" value="Genomic_DNA"/>
</dbReference>
<keyword evidence="6" id="KW-0863">Zinc-finger</keyword>
<dbReference type="Pfam" id="PF14555">
    <property type="entry name" value="UBA_4"/>
    <property type="match status" value="1"/>
</dbReference>
<keyword evidence="9" id="KW-0788">Thiol protease</keyword>
<dbReference type="EC" id="3.4.19.12" evidence="3"/>
<dbReference type="SUPFAM" id="SSF46934">
    <property type="entry name" value="UBA-like"/>
    <property type="match status" value="1"/>
</dbReference>
<dbReference type="PROSITE" id="PS50802">
    <property type="entry name" value="OTU"/>
    <property type="match status" value="1"/>
</dbReference>
<accession>A0A834RAC1</accession>
<dbReference type="PANTHER" id="PTHR13367:SF27">
    <property type="entry name" value="OTU DOMAIN-CONTAINING PROTEIN"/>
    <property type="match status" value="1"/>
</dbReference>
<evidence type="ECO:0000256" key="8">
    <source>
        <dbReference type="ARBA" id="ARBA00022801"/>
    </source>
</evidence>
<comment type="similarity">
    <text evidence="2">Belongs to the peptidase C64 family.</text>
</comment>
<dbReference type="GO" id="GO:0008270">
    <property type="term" value="F:zinc ion binding"/>
    <property type="evidence" value="ECO:0007669"/>
    <property type="project" value="UniProtKB-KW"/>
</dbReference>
<evidence type="ECO:0000256" key="11">
    <source>
        <dbReference type="SAM" id="MobiDB-lite"/>
    </source>
</evidence>
<evidence type="ECO:0000256" key="10">
    <source>
        <dbReference type="ARBA" id="ARBA00022833"/>
    </source>
</evidence>
<dbReference type="GO" id="GO:0070530">
    <property type="term" value="F:K63-linked polyubiquitin modification-dependent protein binding"/>
    <property type="evidence" value="ECO:0007669"/>
    <property type="project" value="TreeGrafter"/>
</dbReference>
<dbReference type="GO" id="GO:0035871">
    <property type="term" value="P:protein K11-linked deubiquitination"/>
    <property type="evidence" value="ECO:0007669"/>
    <property type="project" value="TreeGrafter"/>
</dbReference>
<name>A0A834RAC1_SARSC</name>
<dbReference type="GO" id="GO:0071947">
    <property type="term" value="P:protein deubiquitination involved in ubiquitin-dependent protein catabolic process"/>
    <property type="evidence" value="ECO:0007669"/>
    <property type="project" value="TreeGrafter"/>
</dbReference>
<keyword evidence="7" id="KW-0833">Ubl conjugation pathway</keyword>
<evidence type="ECO:0000256" key="3">
    <source>
        <dbReference type="ARBA" id="ARBA00012759"/>
    </source>
</evidence>
<dbReference type="PANTHER" id="PTHR13367">
    <property type="entry name" value="UBIQUITIN THIOESTERASE"/>
    <property type="match status" value="1"/>
</dbReference>
<evidence type="ECO:0000256" key="9">
    <source>
        <dbReference type="ARBA" id="ARBA00022807"/>
    </source>
</evidence>
<dbReference type="GO" id="GO:0004843">
    <property type="term" value="F:cysteine-type deubiquitinase activity"/>
    <property type="evidence" value="ECO:0007669"/>
    <property type="project" value="UniProtKB-EC"/>
</dbReference>
<reference evidence="14" key="3">
    <citation type="submission" date="2022-06" db="UniProtKB">
        <authorList>
            <consortium name="EnsemblMetazoa"/>
        </authorList>
    </citation>
    <scope>IDENTIFICATION</scope>
</reference>
<keyword evidence="4" id="KW-0645">Protease</keyword>
<dbReference type="AlphaFoldDB" id="A0A834RAC1"/>
<keyword evidence="10" id="KW-0862">Zinc</keyword>
<feature type="domain" description="OTU" evidence="12">
    <location>
        <begin position="212"/>
        <end position="401"/>
    </location>
</feature>
<dbReference type="GO" id="GO:0071108">
    <property type="term" value="P:protein K48-linked deubiquitination"/>
    <property type="evidence" value="ECO:0007669"/>
    <property type="project" value="TreeGrafter"/>
</dbReference>
<proteinExistence type="inferred from homology"/>
<comment type="catalytic activity">
    <reaction evidence="1">
        <text>Thiol-dependent hydrolysis of ester, thioester, amide, peptide and isopeptide bonds formed by the C-terminal Gly of ubiquitin (a 76-residue protein attached to proteins as an intracellular targeting signal).</text>
        <dbReference type="EC" id="3.4.19.12"/>
    </reaction>
</comment>
<evidence type="ECO:0000259" key="12">
    <source>
        <dbReference type="PROSITE" id="PS50802"/>
    </source>
</evidence>
<keyword evidence="8" id="KW-0378">Hydrolase</keyword>
<reference evidence="13" key="2">
    <citation type="submission" date="2020-01" db="EMBL/GenBank/DDBJ databases">
        <authorList>
            <person name="Korhonen P.K.K."/>
            <person name="Guangxu M.G."/>
            <person name="Wang T.W."/>
            <person name="Stroehlein A.J.S."/>
            <person name="Young N.D."/>
            <person name="Ang C.-S.A."/>
            <person name="Fernando D.W.F."/>
            <person name="Lu H.L."/>
            <person name="Taylor S.T."/>
            <person name="Ehtesham M.E.M."/>
            <person name="Najaraj S.H.N."/>
            <person name="Harsha G.H.G."/>
            <person name="Madugundu A.M."/>
            <person name="Renuse S.R."/>
            <person name="Holt D.H."/>
            <person name="Pandey A.P."/>
            <person name="Papenfuss A.P."/>
            <person name="Gasser R.B.G."/>
            <person name="Fischer K.F."/>
        </authorList>
    </citation>
    <scope>NUCLEOTIDE SEQUENCE</scope>
    <source>
        <strain evidence="13">SSS_KF_BRIS2020</strain>
    </source>
</reference>
<feature type="region of interest" description="Disordered" evidence="11">
    <location>
        <begin position="675"/>
        <end position="695"/>
    </location>
</feature>
<dbReference type="InterPro" id="IPR009060">
    <property type="entry name" value="UBA-like_sf"/>
</dbReference>
<sequence>MDEILSEFIAKTSCKPGFARDLLNHHDWNLATALKSYYRMNEIIKEKNLTSINEQDSVTKSDPIVLHKDIFLVPNKCTSEPSLSPSQSSEACDSSVVSSPIKLSSKLNLKDQFVDKKLSRGISRASDNENLISKARKEVAQDFMTSTRGSRLLNLDKLLETPDFTFTLPDIYSFPDKDFCEFLKKDLIEKSTLTSLESSKRLNWWSNICIDLFPLVTSGDGNCLLHAASLGMWGFHDRGLILRRALHILLSNSSYTQAFYRRWRWQTHFQNHKTGLSFSEKEWEDEWKNIVRLASTEPRSKYSDHAFEISGGKKEPNEYEYEKSFTYESLEEIHIFVLAHVLRRPIIVIADTMLKDSKGEAFFPISFGGIYLPLECPDDCLMKSPLCLTYDAAHFSALVAMNKEKDIEALGLCEAIPLMDSDHNILPLHFAIDPGEEIFSNEISKIDVILEDLAKNFILTEQDKIELLKKYFDIATLSNRKNEYVEAIPELKKPSTIIEKSHTLPSDFGRKNDYSTTRIKDDYRSKTFYLNRATAKNLLQKPFVSLGKMSRCIKKNLSHLARRSTSFRSTKSTDVIDNATISNKIYKNKFNCLTKNDLNETVEENTAIQEESIINTENSIFYCETFVLAAKLLINKKHFYYEEMIDNYLSTAHLRFCKEQDKLLQDELASRKKIESIPESSSTSSSSSSSSSSLYSLKSNTGSHQSICSNENEIKCVSPDCSAQASQSTHYLCQSCFEEQKQVLLEKNYSAKKTKTDGIDESRSFNDSEESKKSYESPLKSQKDGIQEDLIINDKKLANEDLEKEAKISDQVFEKMKNYPSDDEESIYKLKNYNHDNLINSTQIAIVKTFL</sequence>
<dbReference type="Gene3D" id="1.10.8.10">
    <property type="entry name" value="DNA helicase RuvA subunit, C-terminal domain"/>
    <property type="match status" value="1"/>
</dbReference>
<dbReference type="Proteomes" id="UP000070412">
    <property type="component" value="Unassembled WGS sequence"/>
</dbReference>
<dbReference type="GO" id="GO:0005634">
    <property type="term" value="C:nucleus"/>
    <property type="evidence" value="ECO:0007669"/>
    <property type="project" value="TreeGrafter"/>
</dbReference>
<keyword evidence="5" id="KW-0479">Metal-binding</keyword>
<dbReference type="GO" id="GO:0070536">
    <property type="term" value="P:protein K63-linked deubiquitination"/>
    <property type="evidence" value="ECO:0007669"/>
    <property type="project" value="TreeGrafter"/>
</dbReference>
<evidence type="ECO:0000256" key="7">
    <source>
        <dbReference type="ARBA" id="ARBA00022786"/>
    </source>
</evidence>
<evidence type="ECO:0000313" key="13">
    <source>
        <dbReference type="EMBL" id="KAF7493067.1"/>
    </source>
</evidence>
<evidence type="ECO:0000256" key="6">
    <source>
        <dbReference type="ARBA" id="ARBA00022771"/>
    </source>
</evidence>
<dbReference type="GO" id="GO:0005737">
    <property type="term" value="C:cytoplasm"/>
    <property type="evidence" value="ECO:0007669"/>
    <property type="project" value="TreeGrafter"/>
</dbReference>
<evidence type="ECO:0000313" key="14">
    <source>
        <dbReference type="EnsemblMetazoa" id="KAF7493067.1"/>
    </source>
</evidence>
<evidence type="ECO:0000256" key="1">
    <source>
        <dbReference type="ARBA" id="ARBA00000707"/>
    </source>
</evidence>
<dbReference type="Pfam" id="PF02338">
    <property type="entry name" value="OTU"/>
    <property type="match status" value="1"/>
</dbReference>
<keyword evidence="15" id="KW-1185">Reference proteome</keyword>
<evidence type="ECO:0000256" key="5">
    <source>
        <dbReference type="ARBA" id="ARBA00022723"/>
    </source>
</evidence>
<dbReference type="OrthoDB" id="6275030at2759"/>
<dbReference type="InterPro" id="IPR051346">
    <property type="entry name" value="OTU_Deubiquitinase"/>
</dbReference>
<feature type="compositionally biased region" description="Low complexity" evidence="11">
    <location>
        <begin position="680"/>
        <end position="695"/>
    </location>
</feature>
<feature type="region of interest" description="Disordered" evidence="11">
    <location>
        <begin position="755"/>
        <end position="782"/>
    </location>
</feature>
<dbReference type="InterPro" id="IPR003323">
    <property type="entry name" value="OTU_dom"/>
</dbReference>
<dbReference type="CDD" id="cd22768">
    <property type="entry name" value="OTU_OTUD7"/>
    <property type="match status" value="1"/>
</dbReference>
<organism evidence="13">
    <name type="scientific">Sarcoptes scabiei</name>
    <name type="common">Itch mite</name>
    <name type="synonym">Acarus scabiei</name>
    <dbReference type="NCBI Taxonomy" id="52283"/>
    <lineage>
        <taxon>Eukaryota</taxon>
        <taxon>Metazoa</taxon>
        <taxon>Ecdysozoa</taxon>
        <taxon>Arthropoda</taxon>
        <taxon>Chelicerata</taxon>
        <taxon>Arachnida</taxon>
        <taxon>Acari</taxon>
        <taxon>Acariformes</taxon>
        <taxon>Sarcoptiformes</taxon>
        <taxon>Astigmata</taxon>
        <taxon>Psoroptidia</taxon>
        <taxon>Sarcoptoidea</taxon>
        <taxon>Sarcoptidae</taxon>
        <taxon>Sarcoptinae</taxon>
        <taxon>Sarcoptes</taxon>
    </lineage>
</organism>
<dbReference type="EnsemblMetazoa" id="SSS_5535s_mrna">
    <property type="protein sequence ID" value="KAF7493067.1"/>
    <property type="gene ID" value="SSS_5535"/>
</dbReference>
<evidence type="ECO:0000256" key="4">
    <source>
        <dbReference type="ARBA" id="ARBA00022670"/>
    </source>
</evidence>
<gene>
    <name evidence="13" type="ORF">SSS_5535</name>
</gene>
<protein>
    <recommendedName>
        <fullName evidence="3">ubiquitinyl hydrolase 1</fullName>
        <ecNumber evidence="3">3.4.19.12</ecNumber>
    </recommendedName>
</protein>
<evidence type="ECO:0000313" key="15">
    <source>
        <dbReference type="Proteomes" id="UP000070412"/>
    </source>
</evidence>